<gene>
    <name evidence="2" type="ORF">EV684_1107</name>
</gene>
<protein>
    <submittedName>
        <fullName evidence="2">FecR family protein</fullName>
    </submittedName>
</protein>
<reference evidence="2 3" key="1">
    <citation type="submission" date="2019-03" db="EMBL/GenBank/DDBJ databases">
        <title>Genomic Encyclopedia of Type Strains, Phase IV (KMG-IV): sequencing the most valuable type-strain genomes for metagenomic binning, comparative biology and taxonomic classification.</title>
        <authorList>
            <person name="Goeker M."/>
        </authorList>
    </citation>
    <scope>NUCLEOTIDE SEQUENCE [LARGE SCALE GENOMIC DNA]</scope>
    <source>
        <strain evidence="2 3">DSM 1709</strain>
    </source>
</reference>
<name>A0A4R2M1Y7_RUBGE</name>
<dbReference type="Pfam" id="PF04773">
    <property type="entry name" value="FecR"/>
    <property type="match status" value="1"/>
</dbReference>
<accession>A0A4R2M1Y7</accession>
<dbReference type="Gene3D" id="3.55.50.30">
    <property type="match status" value="1"/>
</dbReference>
<comment type="caution">
    <text evidence="2">The sequence shown here is derived from an EMBL/GenBank/DDBJ whole genome shotgun (WGS) entry which is preliminary data.</text>
</comment>
<feature type="domain" description="FecR protein" evidence="1">
    <location>
        <begin position="23"/>
        <end position="119"/>
    </location>
</feature>
<dbReference type="InterPro" id="IPR006860">
    <property type="entry name" value="FecR"/>
</dbReference>
<sequence length="248" mass="26538">MALGGGWLGFGYWQQQPRFVQALTTARGQQISATLPDASALQLDTATRLDVAYYRDRREARLARGQALFQVTPDAARPFHVFAGPMRITVVGTRFSVRHTQDGPSPGQVSVVVEEGHVRVARIREDTTAQRGFAAGEPDSVDLVAGQAAVADAQGRIGTVTRTSAATAAAWRRGRLVLDDTPLAAAVAEFERYGDTGIVITNPAVAALRLNGSFDLQQVGVFKRALPQALPVRLRALPDGRTEVVAAP</sequence>
<dbReference type="PANTHER" id="PTHR30273">
    <property type="entry name" value="PERIPLASMIC SIGNAL SENSOR AND SIGMA FACTOR ACTIVATOR FECR-RELATED"/>
    <property type="match status" value="1"/>
</dbReference>
<dbReference type="Gene3D" id="2.60.120.1440">
    <property type="match status" value="1"/>
</dbReference>
<dbReference type="Proteomes" id="UP000295106">
    <property type="component" value="Unassembled WGS sequence"/>
</dbReference>
<dbReference type="AlphaFoldDB" id="A0A4R2M1Y7"/>
<dbReference type="EMBL" id="SLXD01000010">
    <property type="protein sequence ID" value="TCP01079.1"/>
    <property type="molecule type" value="Genomic_DNA"/>
</dbReference>
<evidence type="ECO:0000313" key="2">
    <source>
        <dbReference type="EMBL" id="TCP01079.1"/>
    </source>
</evidence>
<organism evidence="2 3">
    <name type="scientific">Rubrivivax gelatinosus</name>
    <name type="common">Rhodocyclus gelatinosus</name>
    <name type="synonym">Rhodopseudomonas gelatinosa</name>
    <dbReference type="NCBI Taxonomy" id="28068"/>
    <lineage>
        <taxon>Bacteria</taxon>
        <taxon>Pseudomonadati</taxon>
        <taxon>Pseudomonadota</taxon>
        <taxon>Betaproteobacteria</taxon>
        <taxon>Burkholderiales</taxon>
        <taxon>Sphaerotilaceae</taxon>
        <taxon>Rubrivivax</taxon>
    </lineage>
</organism>
<evidence type="ECO:0000259" key="1">
    <source>
        <dbReference type="Pfam" id="PF04773"/>
    </source>
</evidence>
<proteinExistence type="predicted"/>
<dbReference type="PANTHER" id="PTHR30273:SF2">
    <property type="entry name" value="PROTEIN FECR"/>
    <property type="match status" value="1"/>
</dbReference>
<dbReference type="InterPro" id="IPR012373">
    <property type="entry name" value="Ferrdict_sens_TM"/>
</dbReference>
<evidence type="ECO:0000313" key="3">
    <source>
        <dbReference type="Proteomes" id="UP000295106"/>
    </source>
</evidence>
<dbReference type="GO" id="GO:0016989">
    <property type="term" value="F:sigma factor antagonist activity"/>
    <property type="evidence" value="ECO:0007669"/>
    <property type="project" value="TreeGrafter"/>
</dbReference>